<dbReference type="EMBL" id="CM055734">
    <property type="protein sequence ID" value="KAJ8008853.1"/>
    <property type="molecule type" value="Genomic_DNA"/>
</dbReference>
<organism evidence="1 2">
    <name type="scientific">Dallia pectoralis</name>
    <name type="common">Alaska blackfish</name>
    <dbReference type="NCBI Taxonomy" id="75939"/>
    <lineage>
        <taxon>Eukaryota</taxon>
        <taxon>Metazoa</taxon>
        <taxon>Chordata</taxon>
        <taxon>Craniata</taxon>
        <taxon>Vertebrata</taxon>
        <taxon>Euteleostomi</taxon>
        <taxon>Actinopterygii</taxon>
        <taxon>Neopterygii</taxon>
        <taxon>Teleostei</taxon>
        <taxon>Protacanthopterygii</taxon>
        <taxon>Esociformes</taxon>
        <taxon>Umbridae</taxon>
        <taxon>Dallia</taxon>
    </lineage>
</organism>
<accession>A0ACC2GYZ9</accession>
<feature type="non-terminal residue" evidence="1">
    <location>
        <position position="1"/>
    </location>
</feature>
<evidence type="ECO:0000313" key="1">
    <source>
        <dbReference type="EMBL" id="KAJ8008853.1"/>
    </source>
</evidence>
<keyword evidence="2" id="KW-1185">Reference proteome</keyword>
<comment type="caution">
    <text evidence="1">The sequence shown here is derived from an EMBL/GenBank/DDBJ whole genome shotgun (WGS) entry which is preliminary data.</text>
</comment>
<evidence type="ECO:0000313" key="2">
    <source>
        <dbReference type="Proteomes" id="UP001157502"/>
    </source>
</evidence>
<name>A0ACC2GYZ9_DALPE</name>
<proteinExistence type="predicted"/>
<reference evidence="1" key="1">
    <citation type="submission" date="2021-05" db="EMBL/GenBank/DDBJ databases">
        <authorList>
            <person name="Pan Q."/>
            <person name="Jouanno E."/>
            <person name="Zahm M."/>
            <person name="Klopp C."/>
            <person name="Cabau C."/>
            <person name="Louis A."/>
            <person name="Berthelot C."/>
            <person name="Parey E."/>
            <person name="Roest Crollius H."/>
            <person name="Montfort J."/>
            <person name="Robinson-Rechavi M."/>
            <person name="Bouchez O."/>
            <person name="Lampietro C."/>
            <person name="Lopez Roques C."/>
            <person name="Donnadieu C."/>
            <person name="Postlethwait J."/>
            <person name="Bobe J."/>
            <person name="Dillon D."/>
            <person name="Chandos A."/>
            <person name="von Hippel F."/>
            <person name="Guiguen Y."/>
        </authorList>
    </citation>
    <scope>NUCLEOTIDE SEQUENCE</scope>
    <source>
        <strain evidence="1">YG-Jan2019</strain>
    </source>
</reference>
<gene>
    <name evidence="1" type="ORF">DPEC_G00082760</name>
</gene>
<sequence length="51" mass="6047">RRWETRRTITRVTGKHGKSRGTETHRVGICGSRRKRPAEIQMRPRLISETF</sequence>
<dbReference type="Proteomes" id="UP001157502">
    <property type="component" value="Chromosome 7"/>
</dbReference>
<protein>
    <submittedName>
        <fullName evidence="1">Uncharacterized protein</fullName>
    </submittedName>
</protein>